<evidence type="ECO:0000256" key="1">
    <source>
        <dbReference type="SAM" id="MobiDB-lite"/>
    </source>
</evidence>
<proteinExistence type="predicted"/>
<dbReference type="EMBL" id="UZAD01000151">
    <property type="protein sequence ID" value="VDN82862.1"/>
    <property type="molecule type" value="Genomic_DNA"/>
</dbReference>
<organism evidence="4">
    <name type="scientific">Brugia pahangi</name>
    <name type="common">Filarial nematode worm</name>
    <dbReference type="NCBI Taxonomy" id="6280"/>
    <lineage>
        <taxon>Eukaryota</taxon>
        <taxon>Metazoa</taxon>
        <taxon>Ecdysozoa</taxon>
        <taxon>Nematoda</taxon>
        <taxon>Chromadorea</taxon>
        <taxon>Rhabditida</taxon>
        <taxon>Spirurina</taxon>
        <taxon>Spiruromorpha</taxon>
        <taxon>Filarioidea</taxon>
        <taxon>Onchocercidae</taxon>
        <taxon>Brugia</taxon>
    </lineage>
</organism>
<protein>
    <submittedName>
        <fullName evidence="4">HYLS1_C domain-containing protein</fullName>
    </submittedName>
</protein>
<name>A0A0N4T0P0_BRUPA</name>
<dbReference type="WBParaSite" id="BPAG_0000169501-mRNA-1">
    <property type="protein sequence ID" value="BPAG_0000169501-mRNA-1"/>
    <property type="gene ID" value="BPAG_0000169501"/>
</dbReference>
<feature type="compositionally biased region" description="Polar residues" evidence="1">
    <location>
        <begin position="88"/>
        <end position="103"/>
    </location>
</feature>
<feature type="region of interest" description="Disordered" evidence="1">
    <location>
        <begin position="77"/>
        <end position="110"/>
    </location>
</feature>
<dbReference type="AlphaFoldDB" id="A0A0N4T0P0"/>
<evidence type="ECO:0000313" key="2">
    <source>
        <dbReference type="EMBL" id="VDN82862.1"/>
    </source>
</evidence>
<evidence type="ECO:0000313" key="3">
    <source>
        <dbReference type="Proteomes" id="UP000278627"/>
    </source>
</evidence>
<reference evidence="4" key="1">
    <citation type="submission" date="2017-02" db="UniProtKB">
        <authorList>
            <consortium name="WormBaseParasite"/>
        </authorList>
    </citation>
    <scope>IDENTIFICATION</scope>
</reference>
<dbReference type="Proteomes" id="UP000278627">
    <property type="component" value="Unassembled WGS sequence"/>
</dbReference>
<evidence type="ECO:0000313" key="4">
    <source>
        <dbReference type="WBParaSite" id="BPAG_0000169501-mRNA-1"/>
    </source>
</evidence>
<reference evidence="2 3" key="2">
    <citation type="submission" date="2018-11" db="EMBL/GenBank/DDBJ databases">
        <authorList>
            <consortium name="Pathogen Informatics"/>
        </authorList>
    </citation>
    <scope>NUCLEOTIDE SEQUENCE [LARGE SCALE GENOMIC DNA]</scope>
</reference>
<accession>A0A0N4T0P0</accession>
<gene>
    <name evidence="2" type="ORF">BPAG_LOCUS1676</name>
</gene>
<keyword evidence="3" id="KW-1185">Reference proteome</keyword>
<sequence>MGNVLERNHIKASALNHSLSFGLYKKIVRRKYKKKSKSFSKSDEGKVIDLENDNDIDETNSWTTTIGTRSVFSVSFPTGERERDGDSESTISQDDCRSNCSGRSSATSYSFSNTSADFSSFENLSEISEHTMMHPRLDDMEWLSEVRQYHDREPVFRKKPLKAALKIRSRRIVPQLKWYRRYHHWAIRQSPKPYKGRDVLNPYIDKALEEKNVDLNISDIQRGIFYLKCTNC</sequence>